<evidence type="ECO:0000256" key="5">
    <source>
        <dbReference type="SAM" id="MobiDB-lite"/>
    </source>
</evidence>
<feature type="region of interest" description="Disordered" evidence="5">
    <location>
        <begin position="498"/>
        <end position="518"/>
    </location>
</feature>
<dbReference type="AlphaFoldDB" id="A0AAN9XZN8"/>
<feature type="repeat" description="RPEL" evidence="4">
    <location>
        <begin position="578"/>
        <end position="603"/>
    </location>
</feature>
<dbReference type="Proteomes" id="UP001367676">
    <property type="component" value="Unassembled WGS sequence"/>
</dbReference>
<feature type="compositionally biased region" description="Basic and acidic residues" evidence="5">
    <location>
        <begin position="498"/>
        <end position="510"/>
    </location>
</feature>
<gene>
    <name evidence="6" type="ORF">V9T40_012798</name>
</gene>
<proteinExistence type="inferred from homology"/>
<feature type="compositionally biased region" description="Polar residues" evidence="5">
    <location>
        <begin position="91"/>
        <end position="101"/>
    </location>
</feature>
<dbReference type="SMART" id="SM00707">
    <property type="entry name" value="RPEL"/>
    <property type="match status" value="3"/>
</dbReference>
<feature type="compositionally biased region" description="Basic and acidic residues" evidence="5">
    <location>
        <begin position="102"/>
        <end position="114"/>
    </location>
</feature>
<dbReference type="EMBL" id="JBBCAQ010000036">
    <property type="protein sequence ID" value="KAK7576512.1"/>
    <property type="molecule type" value="Genomic_DNA"/>
</dbReference>
<name>A0AAN9XZN8_9HEMI</name>
<sequence length="697" mass="77993">MGVISQYLWMAADACNAFAAATMSEGCGDRLLAAAMSGLKLRRRRHSEDSLRLPPPDVVPASQNYCCYLVSRTSSSLKGKKKLPRRGRSADFNSNKNSNKTDSPRVNDKNEHCSPRRQLKQSGEPPPTTITANDIQQQLQLITGGGTLKPERPNSLGCTPARHNRRILCYHNNNFPCNNSPTGNSSPNSILPSACDNSALSGSPRPSHPQPPAQNASVLTLSELPEPPIPVSEIGPIPPPPMFSSPSPTVRRFNHPGHHAIPMDTSSSTSYDAVNVTKVLEMATSVRWPRRRCGADRWCTVRTSNPRTNEVTWTFARVSDEMAGYHSSNSNKASSNYGYSNGNYGEECAERGHSSGDGADCDNEKSVDEVDDGGRHERRLGREADDEEEEDDDDDDLEDEYDDDDDDDENGFASMKIFHGPDPVIDTTRVEKIPAKEPKFFAVPLKSALKKPSTPTQEQGGSTPPASVSRRLPLVPKIQICSSKPVWFGVALPFTNDNKENNHPQGDHDGSSYSNGDGSILYRDDNEFDGRLAAKIARKDSLALKLALRPDRQELINRNILPVQSEKERQETKEAVGARLIRRLSMRPTQEELEDRNILKKQTAAEERKLREEKKKMLLRKLSFRPTVDELREKKIIRFNDYIEVTQAHDYDRRADKPWTRLTPKDKAAIRKELNEFKSSEMAVHEDSRHLTRFHRP</sequence>
<keyword evidence="2" id="KW-0677">Repeat</keyword>
<dbReference type="PANTHER" id="PTHR12751">
    <property type="entry name" value="PHOSPHATASE AND ACTIN REGULATOR PHACTR"/>
    <property type="match status" value="1"/>
</dbReference>
<feature type="compositionally biased region" description="Basic residues" evidence="5">
    <location>
        <begin position="78"/>
        <end position="87"/>
    </location>
</feature>
<keyword evidence="7" id="KW-1185">Reference proteome</keyword>
<feature type="compositionally biased region" description="Polar residues" evidence="5">
    <location>
        <begin position="453"/>
        <end position="466"/>
    </location>
</feature>
<dbReference type="Gene3D" id="6.10.140.2130">
    <property type="match status" value="1"/>
</dbReference>
<feature type="compositionally biased region" description="Pro residues" evidence="5">
    <location>
        <begin position="225"/>
        <end position="243"/>
    </location>
</feature>
<keyword evidence="3" id="KW-0009">Actin-binding</keyword>
<dbReference type="Pfam" id="PF02755">
    <property type="entry name" value="RPEL"/>
    <property type="match status" value="3"/>
</dbReference>
<evidence type="ECO:0000313" key="7">
    <source>
        <dbReference type="Proteomes" id="UP001367676"/>
    </source>
</evidence>
<feature type="compositionally biased region" description="Acidic residues" evidence="5">
    <location>
        <begin position="384"/>
        <end position="410"/>
    </location>
</feature>
<evidence type="ECO:0008006" key="8">
    <source>
        <dbReference type="Google" id="ProtNLM"/>
    </source>
</evidence>
<comment type="similarity">
    <text evidence="1">Belongs to the phosphatase and actin regulator family.</text>
</comment>
<reference evidence="6 7" key="1">
    <citation type="submission" date="2024-03" db="EMBL/GenBank/DDBJ databases">
        <title>Adaptation during the transition from Ophiocordyceps entomopathogen to insect associate is accompanied by gene loss and intensified selection.</title>
        <authorList>
            <person name="Ward C.M."/>
            <person name="Onetto C.A."/>
            <person name="Borneman A.R."/>
        </authorList>
    </citation>
    <scope>NUCLEOTIDE SEQUENCE [LARGE SCALE GENOMIC DNA]</scope>
    <source>
        <strain evidence="6">AWRI1</strain>
        <tissue evidence="6">Single Adult Female</tissue>
    </source>
</reference>
<accession>A0AAN9XZN8</accession>
<evidence type="ECO:0000256" key="3">
    <source>
        <dbReference type="ARBA" id="ARBA00023203"/>
    </source>
</evidence>
<dbReference type="GO" id="GO:0003779">
    <property type="term" value="F:actin binding"/>
    <property type="evidence" value="ECO:0007669"/>
    <property type="project" value="UniProtKB-KW"/>
</dbReference>
<dbReference type="PROSITE" id="PS51073">
    <property type="entry name" value="RPEL"/>
    <property type="match status" value="3"/>
</dbReference>
<feature type="repeat" description="RPEL" evidence="4">
    <location>
        <begin position="616"/>
        <end position="641"/>
    </location>
</feature>
<feature type="compositionally biased region" description="Basic and acidic residues" evidence="5">
    <location>
        <begin position="362"/>
        <end position="383"/>
    </location>
</feature>
<dbReference type="GO" id="GO:0030036">
    <property type="term" value="P:actin cytoskeleton organization"/>
    <property type="evidence" value="ECO:0007669"/>
    <property type="project" value="TreeGrafter"/>
</dbReference>
<organism evidence="6 7">
    <name type="scientific">Parthenolecanium corni</name>
    <dbReference type="NCBI Taxonomy" id="536013"/>
    <lineage>
        <taxon>Eukaryota</taxon>
        <taxon>Metazoa</taxon>
        <taxon>Ecdysozoa</taxon>
        <taxon>Arthropoda</taxon>
        <taxon>Hexapoda</taxon>
        <taxon>Insecta</taxon>
        <taxon>Pterygota</taxon>
        <taxon>Neoptera</taxon>
        <taxon>Paraneoptera</taxon>
        <taxon>Hemiptera</taxon>
        <taxon>Sternorrhyncha</taxon>
        <taxon>Coccoidea</taxon>
        <taxon>Coccidae</taxon>
        <taxon>Parthenolecanium</taxon>
    </lineage>
</organism>
<feature type="region of interest" description="Disordered" evidence="5">
    <location>
        <begin position="348"/>
        <end position="423"/>
    </location>
</feature>
<feature type="region of interest" description="Disordered" evidence="5">
    <location>
        <begin position="182"/>
        <end position="268"/>
    </location>
</feature>
<evidence type="ECO:0000256" key="4">
    <source>
        <dbReference type="PROSITE-ProRule" id="PRU00401"/>
    </source>
</evidence>
<evidence type="ECO:0000313" key="6">
    <source>
        <dbReference type="EMBL" id="KAK7576512.1"/>
    </source>
</evidence>
<feature type="repeat" description="RPEL" evidence="4">
    <location>
        <begin position="540"/>
        <end position="565"/>
    </location>
</feature>
<dbReference type="PANTHER" id="PTHR12751:SF18">
    <property type="entry name" value="PHOSPHATASE AND ACTIN REGULATOR 1"/>
    <property type="match status" value="1"/>
</dbReference>
<comment type="caution">
    <text evidence="6">The sequence shown here is derived from an EMBL/GenBank/DDBJ whole genome shotgun (WGS) entry which is preliminary data.</text>
</comment>
<feature type="region of interest" description="Disordered" evidence="5">
    <location>
        <begin position="78"/>
        <end position="130"/>
    </location>
</feature>
<dbReference type="InterPro" id="IPR004018">
    <property type="entry name" value="RPEL_repeat"/>
</dbReference>
<evidence type="ECO:0000256" key="2">
    <source>
        <dbReference type="ARBA" id="ARBA00022737"/>
    </source>
</evidence>
<evidence type="ECO:0000256" key="1">
    <source>
        <dbReference type="ARBA" id="ARBA00009795"/>
    </source>
</evidence>
<protein>
    <recommendedName>
        <fullName evidence="8">Phosphatase and actin regulator</fullName>
    </recommendedName>
</protein>
<feature type="region of interest" description="Disordered" evidence="5">
    <location>
        <begin position="444"/>
        <end position="470"/>
    </location>
</feature>
<dbReference type="Gene3D" id="6.10.140.1750">
    <property type="match status" value="1"/>
</dbReference>